<gene>
    <name evidence="1" type="ORF">NCTC11429_03860</name>
</gene>
<protein>
    <submittedName>
        <fullName evidence="1">Uncharacterized protein</fullName>
    </submittedName>
</protein>
<name>A0A4U9VPP7_9SPHI</name>
<dbReference type="EMBL" id="LR590484">
    <property type="protein sequence ID" value="VTR49325.1"/>
    <property type="molecule type" value="Genomic_DNA"/>
</dbReference>
<sequence length="125" mass="14522">MNQKYANVLALQLAVYEAHDHGYNPIEKINDFWRKYDINTLQNSFDTILKNTSSYKKSGNVLQLCHRQVFAADVLRVLIAYFHVHIGHIDMQQVDISGTETTLSSLEELEITKRIHHFFSESINQ</sequence>
<dbReference type="KEGG" id="stha:NCTC11429_03860"/>
<organism evidence="1 2">
    <name type="scientific">Sphingobacterium thalpophilum</name>
    <dbReference type="NCBI Taxonomy" id="259"/>
    <lineage>
        <taxon>Bacteria</taxon>
        <taxon>Pseudomonadati</taxon>
        <taxon>Bacteroidota</taxon>
        <taxon>Sphingobacteriia</taxon>
        <taxon>Sphingobacteriales</taxon>
        <taxon>Sphingobacteriaceae</taxon>
        <taxon>Sphingobacterium</taxon>
    </lineage>
</organism>
<dbReference type="RefSeq" id="WP_028070923.1">
    <property type="nucleotide sequence ID" value="NZ_CP141191.1"/>
</dbReference>
<evidence type="ECO:0000313" key="2">
    <source>
        <dbReference type="Proteomes" id="UP000308196"/>
    </source>
</evidence>
<dbReference type="STRING" id="1123265.GCA_000686625_04292"/>
<accession>A0A4U9VPP7</accession>
<dbReference type="AlphaFoldDB" id="A0A4U9VPP7"/>
<reference evidence="1 2" key="1">
    <citation type="submission" date="2019-05" db="EMBL/GenBank/DDBJ databases">
        <authorList>
            <consortium name="Pathogen Informatics"/>
        </authorList>
    </citation>
    <scope>NUCLEOTIDE SEQUENCE [LARGE SCALE GENOMIC DNA]</scope>
    <source>
        <strain evidence="1 2">NCTC11429</strain>
    </source>
</reference>
<dbReference type="GeneID" id="78464490"/>
<dbReference type="Proteomes" id="UP000308196">
    <property type="component" value="Chromosome"/>
</dbReference>
<proteinExistence type="predicted"/>
<evidence type="ECO:0000313" key="1">
    <source>
        <dbReference type="EMBL" id="VTR49325.1"/>
    </source>
</evidence>